<dbReference type="EMBL" id="QDEB01087374">
    <property type="protein sequence ID" value="RZC33628.1"/>
    <property type="molecule type" value="Genomic_DNA"/>
</dbReference>
<protein>
    <submittedName>
        <fullName evidence="1">Uncharacterized protein</fullName>
    </submittedName>
</protein>
<proteinExistence type="predicted"/>
<dbReference type="OrthoDB" id="6677240at2759"/>
<dbReference type="AlphaFoldDB" id="A0A482VMP9"/>
<dbReference type="Proteomes" id="UP000292052">
    <property type="component" value="Unassembled WGS sequence"/>
</dbReference>
<evidence type="ECO:0000313" key="1">
    <source>
        <dbReference type="EMBL" id="RZC33628.1"/>
    </source>
</evidence>
<comment type="caution">
    <text evidence="1">The sequence shown here is derived from an EMBL/GenBank/DDBJ whole genome shotgun (WGS) entry which is preliminary data.</text>
</comment>
<keyword evidence="2" id="KW-1185">Reference proteome</keyword>
<gene>
    <name evidence="1" type="ORF">BDFB_007921</name>
</gene>
<sequence length="132" mass="14292">MGVGIIAGIAINKLSSSDNFLFGQILGYANPPHNICLVPPAYKANFHTVSGGNPLADALLLSTSLGLHPKLPSFNHYEHLPLNPYLALLLSHYGQYAPIYGKGRGLYGYTAANNYHNNKPFGAYKVYEDNDG</sequence>
<accession>A0A482VMP9</accession>
<organism evidence="1 2">
    <name type="scientific">Asbolus verrucosus</name>
    <name type="common">Desert ironclad beetle</name>
    <dbReference type="NCBI Taxonomy" id="1661398"/>
    <lineage>
        <taxon>Eukaryota</taxon>
        <taxon>Metazoa</taxon>
        <taxon>Ecdysozoa</taxon>
        <taxon>Arthropoda</taxon>
        <taxon>Hexapoda</taxon>
        <taxon>Insecta</taxon>
        <taxon>Pterygota</taxon>
        <taxon>Neoptera</taxon>
        <taxon>Endopterygota</taxon>
        <taxon>Coleoptera</taxon>
        <taxon>Polyphaga</taxon>
        <taxon>Cucujiformia</taxon>
        <taxon>Tenebrionidae</taxon>
        <taxon>Pimeliinae</taxon>
        <taxon>Asbolus</taxon>
    </lineage>
</organism>
<reference evidence="1 2" key="1">
    <citation type="submission" date="2017-03" db="EMBL/GenBank/DDBJ databases">
        <title>Genome of the blue death feigning beetle - Asbolus verrucosus.</title>
        <authorList>
            <person name="Rider S.D."/>
        </authorList>
    </citation>
    <scope>NUCLEOTIDE SEQUENCE [LARGE SCALE GENOMIC DNA]</scope>
    <source>
        <strain evidence="1">Butters</strain>
        <tissue evidence="1">Head and leg muscle</tissue>
    </source>
</reference>
<evidence type="ECO:0000313" key="2">
    <source>
        <dbReference type="Proteomes" id="UP000292052"/>
    </source>
</evidence>
<name>A0A482VMP9_ASBVE</name>